<evidence type="ECO:0000256" key="1">
    <source>
        <dbReference type="SAM" id="Phobius"/>
    </source>
</evidence>
<proteinExistence type="predicted"/>
<keyword evidence="3" id="KW-1185">Reference proteome</keyword>
<name>A0A5J4IWP9_9FLAO</name>
<dbReference type="EMBL" id="BKCG01000001">
    <property type="protein sequence ID" value="GER58782.1"/>
    <property type="molecule type" value="Genomic_DNA"/>
</dbReference>
<keyword evidence="1" id="KW-0812">Transmembrane</keyword>
<dbReference type="AlphaFoldDB" id="A0A5J4IWP9"/>
<keyword evidence="1" id="KW-0472">Membrane</keyword>
<accession>A0A5J4IWP9</accession>
<keyword evidence="1" id="KW-1133">Transmembrane helix</keyword>
<reference evidence="2 3" key="1">
    <citation type="submission" date="2019-08" db="EMBL/GenBank/DDBJ databases">
        <title>Draft genome sequence of Ulvibacter marinus type strain NBRC 109484.</title>
        <authorList>
            <person name="Kawano K."/>
            <person name="Ushijima N."/>
            <person name="Kihara M."/>
            <person name="Itoh H."/>
        </authorList>
    </citation>
    <scope>NUCLEOTIDE SEQUENCE [LARGE SCALE GENOMIC DNA]</scope>
    <source>
        <strain evidence="2 3">NBRC 109484</strain>
    </source>
</reference>
<sequence length="149" mass="16512">MKLGIVFTVIIETSIMKYIFTLAFIFLSSFGFAQKSVEVPTIAFKVPLGETVQLDNVAFSLTEILEDSRCPSDVTCVWAGRAKVSVDIEINGEAISSKVITFQNSKQHVLLETDTHLYRAVKLSPYPTSATKNTMVYELLISASPKEIE</sequence>
<evidence type="ECO:0000313" key="3">
    <source>
        <dbReference type="Proteomes" id="UP000326509"/>
    </source>
</evidence>
<evidence type="ECO:0000313" key="2">
    <source>
        <dbReference type="EMBL" id="GER58782.1"/>
    </source>
</evidence>
<protein>
    <submittedName>
        <fullName evidence="2">Uncharacterized protein</fullName>
    </submittedName>
</protein>
<feature type="transmembrane region" description="Helical" evidence="1">
    <location>
        <begin position="6"/>
        <end position="27"/>
    </location>
</feature>
<organism evidence="2 3">
    <name type="scientific">Patiriisocius marinus</name>
    <dbReference type="NCBI Taxonomy" id="1397112"/>
    <lineage>
        <taxon>Bacteria</taxon>
        <taxon>Pseudomonadati</taxon>
        <taxon>Bacteroidota</taxon>
        <taxon>Flavobacteriia</taxon>
        <taxon>Flavobacteriales</taxon>
        <taxon>Flavobacteriaceae</taxon>
        <taxon>Patiriisocius</taxon>
    </lineage>
</organism>
<gene>
    <name evidence="2" type="ORF">ULMA_08900</name>
</gene>
<dbReference type="Proteomes" id="UP000326509">
    <property type="component" value="Unassembled WGS sequence"/>
</dbReference>
<comment type="caution">
    <text evidence="2">The sequence shown here is derived from an EMBL/GenBank/DDBJ whole genome shotgun (WGS) entry which is preliminary data.</text>
</comment>